<keyword evidence="1" id="KW-0032">Aminotransferase</keyword>
<keyword evidence="2" id="KW-1185">Reference proteome</keyword>
<dbReference type="EMBL" id="CP014226">
    <property type="protein sequence ID" value="AMD01219.1"/>
    <property type="molecule type" value="Genomic_DNA"/>
</dbReference>
<dbReference type="PATRIC" id="fig|507626.3.peg.2148"/>
<dbReference type="Proteomes" id="UP000063387">
    <property type="component" value="Chromosome"/>
</dbReference>
<evidence type="ECO:0000313" key="2">
    <source>
        <dbReference type="Proteomes" id="UP000063387"/>
    </source>
</evidence>
<keyword evidence="1" id="KW-0808">Transferase</keyword>
<organism evidence="1 2">
    <name type="scientific">Halomonas chromatireducens</name>
    <dbReference type="NCBI Taxonomy" id="507626"/>
    <lineage>
        <taxon>Bacteria</taxon>
        <taxon>Pseudomonadati</taxon>
        <taxon>Pseudomonadota</taxon>
        <taxon>Gammaproteobacteria</taxon>
        <taxon>Oceanospirillales</taxon>
        <taxon>Halomonadaceae</taxon>
        <taxon>Halomonas</taxon>
    </lineage>
</organism>
<reference evidence="1 2" key="2">
    <citation type="submission" date="2016-02" db="EMBL/GenBank/DDBJ databases">
        <authorList>
            <person name="Wen L."/>
            <person name="He K."/>
            <person name="Yang H."/>
        </authorList>
    </citation>
    <scope>NUCLEOTIDE SEQUENCE [LARGE SCALE GENOMIC DNA]</scope>
    <source>
        <strain evidence="1 2">AGD 8-3</strain>
    </source>
</reference>
<name>A0A109ULY8_9GAMM</name>
<dbReference type="AlphaFoldDB" id="A0A109ULY8"/>
<gene>
    <name evidence="1" type="primary">ilvE_2</name>
    <name evidence="1" type="ORF">LOKO_02156</name>
</gene>
<evidence type="ECO:0000313" key="1">
    <source>
        <dbReference type="EMBL" id="AMD01219.1"/>
    </source>
</evidence>
<sequence length="61" mass="7087">MFLYRPLENGRWPFQGLRRLFAVPTASFDLHPNATPTATPIREDILKNPGFGRYFTDHMAH</sequence>
<dbReference type="KEGG" id="hco:LOKO_02156"/>
<proteinExistence type="predicted"/>
<dbReference type="GO" id="GO:0004084">
    <property type="term" value="F:branched-chain-amino-acid transaminase activity"/>
    <property type="evidence" value="ECO:0007669"/>
    <property type="project" value="UniProtKB-EC"/>
</dbReference>
<protein>
    <submittedName>
        <fullName evidence="1">Branched-chain-amino-acid aminotransferase</fullName>
        <ecNumber evidence="1">2.6.1.42</ecNumber>
    </submittedName>
</protein>
<accession>A0A109ULY8</accession>
<dbReference type="EC" id="2.6.1.42" evidence="1"/>
<reference evidence="1 2" key="1">
    <citation type="journal article" date="2016" name="Genome Announc.">
        <title>Draft Genome Sequence of 'Halomonas chromatireducens' Strain AGD 8-3, a Haloalkaliphilic Chromate- and Selenite-Reducing Gammaproteobacterium.</title>
        <authorList>
            <person name="Sharko F.S."/>
            <person name="Shapovalova A.A."/>
            <person name="Tsygankova S.V."/>
            <person name="Komova A.V."/>
            <person name="Boulygina E.S."/>
            <person name="Teslyuk A.B."/>
            <person name="Gotovtsev P.M."/>
            <person name="Namsaraev Z.B."/>
            <person name="Khijniak T.V."/>
            <person name="Nedoluzhko A.V."/>
            <person name="Vasilov R.G."/>
        </authorList>
    </citation>
    <scope>NUCLEOTIDE SEQUENCE [LARGE SCALE GENOMIC DNA]</scope>
    <source>
        <strain evidence="1 2">AGD 8-3</strain>
    </source>
</reference>